<feature type="region of interest" description="Disordered" evidence="2">
    <location>
        <begin position="1039"/>
        <end position="1125"/>
    </location>
</feature>
<name>A0ABN8MBH9_9CNID</name>
<sequence length="1125" mass="127575">MDYSPQSTSSSLPYNTSVTQTMSHRLLQVFHFYYYLIDPVQTLCFYHADLNYCIQQKHNFNSDTVPELNSIQGLDFSSITNADIQEMEQVRGHLHMMLQNCKGFSDQGDYDHAPSTTTADYETQDNDGEKESVVSVDTTALLHRLLPNSSPLSELQIHFQNGQQVLPSHDQSGKHMVSFSGDKRLKGISSGKVTNDKTLLSENSLLKDQVERERFRRKHCEQQIQELHGKLLEVQQQLAVAVSAEQKKDVMIEQLDKTLAKVVEGWKKHEGEKVTIINQLKVERENAEQSQQRQQEMLLQFEKELAQAVEALTKEQEKAARAEKEKQMQLKQQKEERTKLLESLSKEKETVGQIEKQRDEIMKEKAELEEKYAEAEEALKEQTNLIEEQESRIRSLEAEHEKSLAREGEKLKQEMQTVKDSQAVLASVQKEVQRLEMELDSSNREKESLKMELRLMEAKHEANRTKEETERQAELEREMTKRLEEMHDQMAKDESELRDSHRKQLQEMNTKHKHDLQQQLAKFHEELKKKDAKLKTVSDEYEERISSYQEKMASLANSQQYLEKERHTLTQRLQKMMKSHCEEALKLLSSSSTKRSPLPEKHKFSYDQPGFFNTDFSLKWGKGSEGTQQPDKLPITAALFPSSHVQQNEKMSDKPFSSLLPASKPHLHDAIIHDNSQTDSGMFSSGSYLSMNGDVDKHGVLSRDQSSLDFYPLRAYIEGDSPKVSTESVGNISLLEQTLEPDNTLLSVFPHETQDERYITKPVTMPAAQDITEKLEEQESRQAELNHYVKMLLQRSPGDQQSEEKSHMAGNGLMLIPSTVEPNGDSHTSSGVISPIHFDRQLEEHASDSLYASATTLSSVTSTNQPYQDSRHKINPTQAAFTKTTVTNGAFHVPVQTRREVGFASQVKSKHQVVLPRQVTVNNNSPIQDYVDPDDHTQPTYEMTPGFKPFIQKCILQFILSGIVTGDALLSYWLIFSLSLVTVPEAFAKVHTAEFPSQSGEHNDQFRFLSNSPPTPPLSQHFALSEIKLNVLDFSQQVQAPHTGGPSITGHPIPPPGSQPTKSADKSNKQQPRQIASHFGPPLRYQGGPPGVQDGAKPSAKTGQQGKENKKPLPAGKQAKTNAWR</sequence>
<protein>
    <recommendedName>
        <fullName evidence="5">Centrobin</fullName>
    </recommendedName>
</protein>
<feature type="region of interest" description="Disordered" evidence="2">
    <location>
        <begin position="108"/>
        <end position="130"/>
    </location>
</feature>
<accession>A0ABN8MBH9</accession>
<dbReference type="PANTHER" id="PTHR34439">
    <property type="entry name" value="CENTROBIN"/>
    <property type="match status" value="1"/>
</dbReference>
<comment type="caution">
    <text evidence="3">The sequence shown here is derived from an EMBL/GenBank/DDBJ whole genome shotgun (WGS) entry which is preliminary data.</text>
</comment>
<proteinExistence type="predicted"/>
<evidence type="ECO:0000256" key="2">
    <source>
        <dbReference type="SAM" id="MobiDB-lite"/>
    </source>
</evidence>
<feature type="coiled-coil region" evidence="1">
    <location>
        <begin position="277"/>
        <end position="558"/>
    </location>
</feature>
<dbReference type="Proteomes" id="UP001159427">
    <property type="component" value="Unassembled WGS sequence"/>
</dbReference>
<evidence type="ECO:0000313" key="3">
    <source>
        <dbReference type="EMBL" id="CAH3026989.1"/>
    </source>
</evidence>
<keyword evidence="1" id="KW-0175">Coiled coil</keyword>
<reference evidence="3 4" key="1">
    <citation type="submission" date="2022-05" db="EMBL/GenBank/DDBJ databases">
        <authorList>
            <consortium name="Genoscope - CEA"/>
            <person name="William W."/>
        </authorList>
    </citation>
    <scope>NUCLEOTIDE SEQUENCE [LARGE SCALE GENOMIC DNA]</scope>
</reference>
<dbReference type="InterPro" id="IPR038923">
    <property type="entry name" value="Centrobin"/>
</dbReference>
<dbReference type="CDD" id="cd06503">
    <property type="entry name" value="ATP-synt_Fo_b"/>
    <property type="match status" value="1"/>
</dbReference>
<feature type="region of interest" description="Disordered" evidence="2">
    <location>
        <begin position="995"/>
        <end position="1020"/>
    </location>
</feature>
<organism evidence="3 4">
    <name type="scientific">Porites evermanni</name>
    <dbReference type="NCBI Taxonomy" id="104178"/>
    <lineage>
        <taxon>Eukaryota</taxon>
        <taxon>Metazoa</taxon>
        <taxon>Cnidaria</taxon>
        <taxon>Anthozoa</taxon>
        <taxon>Hexacorallia</taxon>
        <taxon>Scleractinia</taxon>
        <taxon>Fungiina</taxon>
        <taxon>Poritidae</taxon>
        <taxon>Porites</taxon>
    </lineage>
</organism>
<dbReference type="PANTHER" id="PTHR34439:SF1">
    <property type="entry name" value="CENTROBIN"/>
    <property type="match status" value="1"/>
</dbReference>
<keyword evidence="4" id="KW-1185">Reference proteome</keyword>
<gene>
    <name evidence="3" type="ORF">PEVE_00030450</name>
</gene>
<evidence type="ECO:0000256" key="1">
    <source>
        <dbReference type="SAM" id="Coils"/>
    </source>
</evidence>
<evidence type="ECO:0000313" key="4">
    <source>
        <dbReference type="Proteomes" id="UP001159427"/>
    </source>
</evidence>
<dbReference type="EMBL" id="CALNXI010000430">
    <property type="protein sequence ID" value="CAH3026989.1"/>
    <property type="molecule type" value="Genomic_DNA"/>
</dbReference>
<evidence type="ECO:0008006" key="5">
    <source>
        <dbReference type="Google" id="ProtNLM"/>
    </source>
</evidence>